<dbReference type="SUPFAM" id="SSF103481">
    <property type="entry name" value="Multidrug resistance efflux transporter EmrE"/>
    <property type="match status" value="2"/>
</dbReference>
<comment type="caution">
    <text evidence="7">The sequence shown here is derived from an EMBL/GenBank/DDBJ whole genome shotgun (WGS) entry which is preliminary data.</text>
</comment>
<feature type="domain" description="EamA" evidence="6">
    <location>
        <begin position="152"/>
        <end position="281"/>
    </location>
</feature>
<dbReference type="Gene3D" id="1.10.3730.20">
    <property type="match status" value="1"/>
</dbReference>
<accession>A0ABN1LEP4</accession>
<dbReference type="InterPro" id="IPR000620">
    <property type="entry name" value="EamA_dom"/>
</dbReference>
<keyword evidence="8" id="KW-1185">Reference proteome</keyword>
<feature type="transmembrane region" description="Helical" evidence="5">
    <location>
        <begin position="7"/>
        <end position="26"/>
    </location>
</feature>
<keyword evidence="2 5" id="KW-0812">Transmembrane</keyword>
<feature type="transmembrane region" description="Helical" evidence="5">
    <location>
        <begin position="266"/>
        <end position="285"/>
    </location>
</feature>
<dbReference type="InterPro" id="IPR050638">
    <property type="entry name" value="AA-Vitamin_Transporters"/>
</dbReference>
<protein>
    <submittedName>
        <fullName evidence="7">DMT family transporter</fullName>
    </submittedName>
</protein>
<reference evidence="7 8" key="1">
    <citation type="journal article" date="2019" name="Int. J. Syst. Evol. Microbiol.">
        <title>The Global Catalogue of Microorganisms (GCM) 10K type strain sequencing project: providing services to taxonomists for standard genome sequencing and annotation.</title>
        <authorList>
            <consortium name="The Broad Institute Genomics Platform"/>
            <consortium name="The Broad Institute Genome Sequencing Center for Infectious Disease"/>
            <person name="Wu L."/>
            <person name="Ma J."/>
        </authorList>
    </citation>
    <scope>NUCLEOTIDE SEQUENCE [LARGE SCALE GENOMIC DNA]</scope>
    <source>
        <strain evidence="7 8">JCM 15896</strain>
    </source>
</reference>
<evidence type="ECO:0000256" key="5">
    <source>
        <dbReference type="SAM" id="Phobius"/>
    </source>
</evidence>
<dbReference type="EMBL" id="BAAAFD010000002">
    <property type="protein sequence ID" value="GAA0854673.1"/>
    <property type="molecule type" value="Genomic_DNA"/>
</dbReference>
<feature type="transmembrane region" description="Helical" evidence="5">
    <location>
        <begin position="91"/>
        <end position="113"/>
    </location>
</feature>
<dbReference type="Pfam" id="PF00892">
    <property type="entry name" value="EamA"/>
    <property type="match status" value="2"/>
</dbReference>
<evidence type="ECO:0000256" key="2">
    <source>
        <dbReference type="ARBA" id="ARBA00022692"/>
    </source>
</evidence>
<name>A0ABN1LEP4_9ALTE</name>
<feature type="transmembrane region" description="Helical" evidence="5">
    <location>
        <begin position="240"/>
        <end position="260"/>
    </location>
</feature>
<feature type="transmembrane region" description="Helical" evidence="5">
    <location>
        <begin position="32"/>
        <end position="54"/>
    </location>
</feature>
<feature type="transmembrane region" description="Helical" evidence="5">
    <location>
        <begin position="144"/>
        <end position="168"/>
    </location>
</feature>
<dbReference type="PANTHER" id="PTHR32322">
    <property type="entry name" value="INNER MEMBRANE TRANSPORTER"/>
    <property type="match status" value="1"/>
</dbReference>
<proteinExistence type="predicted"/>
<dbReference type="Proteomes" id="UP001500359">
    <property type="component" value="Unassembled WGS sequence"/>
</dbReference>
<evidence type="ECO:0000313" key="7">
    <source>
        <dbReference type="EMBL" id="GAA0854673.1"/>
    </source>
</evidence>
<feature type="transmembrane region" description="Helical" evidence="5">
    <location>
        <begin position="120"/>
        <end position="138"/>
    </location>
</feature>
<evidence type="ECO:0000313" key="8">
    <source>
        <dbReference type="Proteomes" id="UP001500359"/>
    </source>
</evidence>
<dbReference type="PANTHER" id="PTHR32322:SF9">
    <property type="entry name" value="AMINO-ACID METABOLITE EFFLUX PUMP-RELATED"/>
    <property type="match status" value="1"/>
</dbReference>
<feature type="transmembrane region" description="Helical" evidence="5">
    <location>
        <begin position="66"/>
        <end position="85"/>
    </location>
</feature>
<dbReference type="RefSeq" id="WP_343857430.1">
    <property type="nucleotide sequence ID" value="NZ_BAAAFD010000002.1"/>
</dbReference>
<organism evidence="7 8">
    <name type="scientific">Aliiglaciecola litoralis</name>
    <dbReference type="NCBI Taxonomy" id="582857"/>
    <lineage>
        <taxon>Bacteria</taxon>
        <taxon>Pseudomonadati</taxon>
        <taxon>Pseudomonadota</taxon>
        <taxon>Gammaproteobacteria</taxon>
        <taxon>Alteromonadales</taxon>
        <taxon>Alteromonadaceae</taxon>
        <taxon>Aliiglaciecola</taxon>
    </lineage>
</organism>
<keyword evidence="4 5" id="KW-0472">Membrane</keyword>
<evidence type="ECO:0000259" key="6">
    <source>
        <dbReference type="Pfam" id="PF00892"/>
    </source>
</evidence>
<comment type="subcellular location">
    <subcellularLocation>
        <location evidence="1">Membrane</location>
        <topology evidence="1">Multi-pass membrane protein</topology>
    </subcellularLocation>
</comment>
<evidence type="ECO:0000256" key="1">
    <source>
        <dbReference type="ARBA" id="ARBA00004141"/>
    </source>
</evidence>
<sequence>MRAQDILELILLGAIWGASFLFMRAATPEFGAIGLVIVRTGVAALCLLPLLLLSRKLNVVKLHWRPILFVGLVNTAIPFCLFSYSTVLLGAGLASILNATAPIFGALVAFFWLKDRLSSLAVFGLVLGFSGVAVISLVRSGVDVYASLVPVAAALMSTCAYGIAACYVKQYLSGVNTLAVATGSQVFATVILAPFAFWFWPTHPPSIEAWTQAIVLGVACTGFAYILYFRLIANIGAPKAITVAYIVPVFGVLWGVIFLGEVITPLMILGAALILLGVSFTTGVIKFKLKAA</sequence>
<feature type="transmembrane region" description="Helical" evidence="5">
    <location>
        <begin position="209"/>
        <end position="228"/>
    </location>
</feature>
<evidence type="ECO:0000256" key="3">
    <source>
        <dbReference type="ARBA" id="ARBA00022989"/>
    </source>
</evidence>
<evidence type="ECO:0000256" key="4">
    <source>
        <dbReference type="ARBA" id="ARBA00023136"/>
    </source>
</evidence>
<dbReference type="InterPro" id="IPR037185">
    <property type="entry name" value="EmrE-like"/>
</dbReference>
<feature type="domain" description="EamA" evidence="6">
    <location>
        <begin position="9"/>
        <end position="136"/>
    </location>
</feature>
<keyword evidence="3 5" id="KW-1133">Transmembrane helix</keyword>
<feature type="transmembrane region" description="Helical" evidence="5">
    <location>
        <begin position="175"/>
        <end position="197"/>
    </location>
</feature>
<gene>
    <name evidence="7" type="ORF">GCM10009114_11390</name>
</gene>